<keyword evidence="2" id="KW-1185">Reference proteome</keyword>
<organism evidence="1 2">
    <name type="scientific">Brevifollis gellanilyticus</name>
    <dbReference type="NCBI Taxonomy" id="748831"/>
    <lineage>
        <taxon>Bacteria</taxon>
        <taxon>Pseudomonadati</taxon>
        <taxon>Verrucomicrobiota</taxon>
        <taxon>Verrucomicrobiia</taxon>
        <taxon>Verrucomicrobiales</taxon>
        <taxon>Verrucomicrobiaceae</taxon>
    </lineage>
</organism>
<reference evidence="1 2" key="1">
    <citation type="submission" date="2019-07" db="EMBL/GenBank/DDBJ databases">
        <title>Whole genome shotgun sequence of Brevifollis gellanilyticus NBRC 108608.</title>
        <authorList>
            <person name="Hosoyama A."/>
            <person name="Uohara A."/>
            <person name="Ohji S."/>
            <person name="Ichikawa N."/>
        </authorList>
    </citation>
    <scope>NUCLEOTIDE SEQUENCE [LARGE SCALE GENOMIC DNA]</scope>
    <source>
        <strain evidence="1 2">NBRC 108608</strain>
    </source>
</reference>
<dbReference type="EMBL" id="BKAG01000075">
    <property type="protein sequence ID" value="GEP46192.1"/>
    <property type="molecule type" value="Genomic_DNA"/>
</dbReference>
<dbReference type="Proteomes" id="UP000321577">
    <property type="component" value="Unassembled WGS sequence"/>
</dbReference>
<gene>
    <name evidence="1" type="ORF">BGE01nite_54830</name>
</gene>
<dbReference type="AlphaFoldDB" id="A0A512MHI4"/>
<proteinExistence type="predicted"/>
<evidence type="ECO:0000313" key="2">
    <source>
        <dbReference type="Proteomes" id="UP000321577"/>
    </source>
</evidence>
<accession>A0A512MHI4</accession>
<sequence>MKRHHLIAFGLLFAAGLGLWVWNAWTAISWTGTIQKDVQVRVVRQPGEMPVPGARVLFLSREMLGLFKTWDGAEREAWMADSAHADRVRLTNDAGVSAFKASFAGGGYKSLFKSSSSYHVEGHVVVMNGREIEAELGLWDVLFEQRLNSPVVLPEMKVVLTKERTERGL</sequence>
<comment type="caution">
    <text evidence="1">The sequence shown here is derived from an EMBL/GenBank/DDBJ whole genome shotgun (WGS) entry which is preliminary data.</text>
</comment>
<dbReference type="RefSeq" id="WP_146855830.1">
    <property type="nucleotide sequence ID" value="NZ_BKAG01000075.1"/>
</dbReference>
<protein>
    <submittedName>
        <fullName evidence="1">Uncharacterized protein</fullName>
    </submittedName>
</protein>
<name>A0A512MHI4_9BACT</name>
<evidence type="ECO:0000313" key="1">
    <source>
        <dbReference type="EMBL" id="GEP46192.1"/>
    </source>
</evidence>